<evidence type="ECO:0000313" key="3">
    <source>
        <dbReference type="EMBL" id="CAK9104615.1"/>
    </source>
</evidence>
<sequence>MPFKRSLASYPGVPPTARSRPTLLHEGFALTPPTLTIVDRPASAASVTAPHTPGGGPRDRGSGEPKPYGRGSAEAAIAAAQDPQACRAELSKDIMAESTKGPAASRQKLWATLAVTAGWSDPFHLDPNMIFTVMGALKTGGYRSAQLYLDTAKNCHIALGQPWDCQLQQAYRSAVRSCKRGIGHPKQAAHLPLVQVAELLGDSALAPGGPTQPVSATILASWWLLREIEASRARRKHVTIEIATLKASWRLPSSKTDQAALGATRSHTCACSVHTKRLCPFHVLLEHLDRLPDGPEQLLFPAEDGLESTKKGWADTFEAIAKRLQLPTVHDNGARAYTGHSARVTGARFMAMRNIELWRIQLFGRWGSDVFLHYIQDAPVAQLDRLALESTAAMSVRKAQEELSTLQQRIKDCKATFMPPESQMLEDCEASVHLSVPDENLPGNYRLFYGFVSTTGALNVLVLATAVAQIALRPLE</sequence>
<dbReference type="Proteomes" id="UP001642484">
    <property type="component" value="Unassembled WGS sequence"/>
</dbReference>
<gene>
    <name evidence="3" type="ORF">CCMP2556_LOCUS49026</name>
</gene>
<dbReference type="SUPFAM" id="SSF56349">
    <property type="entry name" value="DNA breaking-rejoining enzymes"/>
    <property type="match status" value="1"/>
</dbReference>
<evidence type="ECO:0000256" key="2">
    <source>
        <dbReference type="SAM" id="MobiDB-lite"/>
    </source>
</evidence>
<proteinExistence type="predicted"/>
<dbReference type="InterPro" id="IPR011010">
    <property type="entry name" value="DNA_brk_join_enz"/>
</dbReference>
<keyword evidence="4" id="KW-1185">Reference proteome</keyword>
<dbReference type="EMBL" id="CAXAMN010026639">
    <property type="protein sequence ID" value="CAK9104615.1"/>
    <property type="molecule type" value="Genomic_DNA"/>
</dbReference>
<name>A0ABP0RWS3_9DINO</name>
<dbReference type="InterPro" id="IPR013762">
    <property type="entry name" value="Integrase-like_cat_sf"/>
</dbReference>
<comment type="caution">
    <text evidence="3">The sequence shown here is derived from an EMBL/GenBank/DDBJ whole genome shotgun (WGS) entry which is preliminary data.</text>
</comment>
<accession>A0ABP0RWS3</accession>
<reference evidence="3 4" key="1">
    <citation type="submission" date="2024-02" db="EMBL/GenBank/DDBJ databases">
        <authorList>
            <person name="Chen Y."/>
            <person name="Shah S."/>
            <person name="Dougan E. K."/>
            <person name="Thang M."/>
            <person name="Chan C."/>
        </authorList>
    </citation>
    <scope>NUCLEOTIDE SEQUENCE [LARGE SCALE GENOMIC DNA]</scope>
</reference>
<dbReference type="Gene3D" id="1.10.443.10">
    <property type="entry name" value="Intergrase catalytic core"/>
    <property type="match status" value="1"/>
</dbReference>
<feature type="region of interest" description="Disordered" evidence="2">
    <location>
        <begin position="1"/>
        <end position="20"/>
    </location>
</feature>
<evidence type="ECO:0000313" key="4">
    <source>
        <dbReference type="Proteomes" id="UP001642484"/>
    </source>
</evidence>
<protein>
    <submittedName>
        <fullName evidence="3">Uncharacterized protein</fullName>
    </submittedName>
</protein>
<organism evidence="3 4">
    <name type="scientific">Durusdinium trenchii</name>
    <dbReference type="NCBI Taxonomy" id="1381693"/>
    <lineage>
        <taxon>Eukaryota</taxon>
        <taxon>Sar</taxon>
        <taxon>Alveolata</taxon>
        <taxon>Dinophyceae</taxon>
        <taxon>Suessiales</taxon>
        <taxon>Symbiodiniaceae</taxon>
        <taxon>Durusdinium</taxon>
    </lineage>
</organism>
<feature type="region of interest" description="Disordered" evidence="2">
    <location>
        <begin position="44"/>
        <end position="73"/>
    </location>
</feature>
<keyword evidence="1" id="KW-0233">DNA recombination</keyword>
<evidence type="ECO:0000256" key="1">
    <source>
        <dbReference type="ARBA" id="ARBA00023172"/>
    </source>
</evidence>